<reference evidence="4" key="1">
    <citation type="submission" date="2021-04" db="EMBL/GenBank/DDBJ databases">
        <title>Genome based classification of Actinospica acidithermotolerans sp. nov., an actinobacterium isolated from an Indonesian hot spring.</title>
        <authorList>
            <person name="Kusuma A.B."/>
            <person name="Putra K.E."/>
            <person name="Nafisah S."/>
            <person name="Loh J."/>
            <person name="Nouioui I."/>
            <person name="Goodfellow M."/>
        </authorList>
    </citation>
    <scope>NUCLEOTIDE SEQUENCE</scope>
    <source>
        <strain evidence="4">CSCA 57</strain>
    </source>
</reference>
<sequence length="543" mass="56931">MMHVKAKQGRAIVAAAGAVVLCFMFATAQASAGGSDLGSRTSQAGGAVLLAGAREGTATPIQHLVVIYDENVSFDHYFGTYPNAANTDGTTFAAKPNTPSVNGLTSALLTDNPNGAAPTRLTPAQALTCDQDHSDTPEQQAYDYGLTDRFPQYTGVASCSSPNVGLPGLVMDYYDGNTVTALWNYAQNYAMSDDNYDTTYGPSTPGAINLASGQTYGGEVVDATGRGVTDAAVVASPNSSDVGTDIGDMDPYFDDCSQAGDRLEMTGQNVGDLLDAKGVTWGWFQGGFGATIPATATTPAVCGATHTNIGGVAVADYSAHHDPFEFYRSTANPHHAAPASEAEVGHDGRAEHQYDLSYFYRSIEDGGLPAVSFVKQAAYQDGHAGYSDPLDEQAGLVSLINSIEESPYWGSTAIVIAYDDSDGWYDHQAPPNVNSSTDPAVDALDGPGVCGTASRAPLAAEQDRCGYGPRLPLLVISPYAKDDYVNHSVTDQSSILAFIQHNWSTGTISGSLAQYAGSLEPFFDFGKRSARRVILSPSSGAVY</sequence>
<dbReference type="InterPro" id="IPR007312">
    <property type="entry name" value="Phosphoesterase"/>
</dbReference>
<evidence type="ECO:0000313" key="5">
    <source>
        <dbReference type="Proteomes" id="UP000675781"/>
    </source>
</evidence>
<protein>
    <submittedName>
        <fullName evidence="4">Alkaline phosphatase family protein</fullName>
    </submittedName>
</protein>
<feature type="chain" id="PRO_5038087506" evidence="3">
    <location>
        <begin position="33"/>
        <end position="543"/>
    </location>
</feature>
<gene>
    <name evidence="4" type="ORF">KDL01_17990</name>
</gene>
<evidence type="ECO:0000256" key="3">
    <source>
        <dbReference type="SAM" id="SignalP"/>
    </source>
</evidence>
<dbReference type="PANTHER" id="PTHR31956">
    <property type="entry name" value="NON-SPECIFIC PHOSPHOLIPASE C4-RELATED"/>
    <property type="match status" value="1"/>
</dbReference>
<organism evidence="4 5">
    <name type="scientific">Actinospica durhamensis</name>
    <dbReference type="NCBI Taxonomy" id="1508375"/>
    <lineage>
        <taxon>Bacteria</taxon>
        <taxon>Bacillati</taxon>
        <taxon>Actinomycetota</taxon>
        <taxon>Actinomycetes</taxon>
        <taxon>Catenulisporales</taxon>
        <taxon>Actinospicaceae</taxon>
        <taxon>Actinospica</taxon>
    </lineage>
</organism>
<proteinExistence type="predicted"/>
<dbReference type="PANTHER" id="PTHR31956:SF1">
    <property type="entry name" value="NON-SPECIFIC PHOSPHOLIPASE C1"/>
    <property type="match status" value="1"/>
</dbReference>
<dbReference type="Pfam" id="PF04185">
    <property type="entry name" value="Phosphoesterase"/>
    <property type="match status" value="1"/>
</dbReference>
<comment type="caution">
    <text evidence="4">The sequence shown here is derived from an EMBL/GenBank/DDBJ whole genome shotgun (WGS) entry which is preliminary data.</text>
</comment>
<name>A0A941IN99_9ACTN</name>
<accession>A0A941IN99</accession>
<dbReference type="CDD" id="cd16013">
    <property type="entry name" value="AcpA"/>
    <property type="match status" value="1"/>
</dbReference>
<evidence type="ECO:0000256" key="1">
    <source>
        <dbReference type="ARBA" id="ARBA00022801"/>
    </source>
</evidence>
<dbReference type="InterPro" id="IPR017850">
    <property type="entry name" value="Alkaline_phosphatase_core_sf"/>
</dbReference>
<dbReference type="EMBL" id="JAGSOG010000085">
    <property type="protein sequence ID" value="MBR7835170.1"/>
    <property type="molecule type" value="Genomic_DNA"/>
</dbReference>
<evidence type="ECO:0000313" key="4">
    <source>
        <dbReference type="EMBL" id="MBR7835170.1"/>
    </source>
</evidence>
<evidence type="ECO:0000256" key="2">
    <source>
        <dbReference type="ARBA" id="ARBA00023026"/>
    </source>
</evidence>
<keyword evidence="3" id="KW-0732">Signal</keyword>
<dbReference type="AlphaFoldDB" id="A0A941IN99"/>
<keyword evidence="2" id="KW-0843">Virulence</keyword>
<dbReference type="GO" id="GO:0042578">
    <property type="term" value="F:phosphoric ester hydrolase activity"/>
    <property type="evidence" value="ECO:0007669"/>
    <property type="project" value="UniProtKB-ARBA"/>
</dbReference>
<feature type="signal peptide" evidence="3">
    <location>
        <begin position="1"/>
        <end position="32"/>
    </location>
</feature>
<dbReference type="Gene3D" id="3.40.720.10">
    <property type="entry name" value="Alkaline Phosphatase, subunit A"/>
    <property type="match status" value="2"/>
</dbReference>
<dbReference type="Proteomes" id="UP000675781">
    <property type="component" value="Unassembled WGS sequence"/>
</dbReference>
<keyword evidence="1" id="KW-0378">Hydrolase</keyword>
<keyword evidence="5" id="KW-1185">Reference proteome</keyword>